<reference evidence="1" key="1">
    <citation type="submission" date="2023-03" db="EMBL/GenBank/DDBJ databases">
        <title>Chromosome-level genomes of two armyworms, Mythimna separata and Mythimna loreyi, provide insights into the biosynthesis and reception of sex pheromones.</title>
        <authorList>
            <person name="Zhao H."/>
        </authorList>
    </citation>
    <scope>NUCLEOTIDE SEQUENCE</scope>
    <source>
        <strain evidence="1">BeijingLab</strain>
    </source>
</reference>
<protein>
    <submittedName>
        <fullName evidence="1">Uncharacterized protein</fullName>
    </submittedName>
</protein>
<dbReference type="Proteomes" id="UP001231649">
    <property type="component" value="Chromosome 12"/>
</dbReference>
<comment type="caution">
    <text evidence="1">The sequence shown here is derived from an EMBL/GenBank/DDBJ whole genome shotgun (WGS) entry which is preliminary data.</text>
</comment>
<accession>A0ACC2R1Z8</accession>
<dbReference type="EMBL" id="CM056788">
    <property type="protein sequence ID" value="KAJ8730919.1"/>
    <property type="molecule type" value="Genomic_DNA"/>
</dbReference>
<evidence type="ECO:0000313" key="1">
    <source>
        <dbReference type="EMBL" id="KAJ8730919.1"/>
    </source>
</evidence>
<evidence type="ECO:0000313" key="2">
    <source>
        <dbReference type="Proteomes" id="UP001231649"/>
    </source>
</evidence>
<proteinExistence type="predicted"/>
<gene>
    <name evidence="1" type="ORF">PYW08_002332</name>
</gene>
<name>A0ACC2R1Z8_9NEOP</name>
<sequence>MNNHTDPFHWYFHTDDVLILDRGFRDCIETVESRGYRIHMPATKDEAEHQLPVQQANESRKVTMCRWVVETVNGRLKNAVIPDGDEFPVLSADDLIIYALGTYHEGAKV</sequence>
<keyword evidence="2" id="KW-1185">Reference proteome</keyword>
<organism evidence="1 2">
    <name type="scientific">Mythimna loreyi</name>
    <dbReference type="NCBI Taxonomy" id="667449"/>
    <lineage>
        <taxon>Eukaryota</taxon>
        <taxon>Metazoa</taxon>
        <taxon>Ecdysozoa</taxon>
        <taxon>Arthropoda</taxon>
        <taxon>Hexapoda</taxon>
        <taxon>Insecta</taxon>
        <taxon>Pterygota</taxon>
        <taxon>Neoptera</taxon>
        <taxon>Endopterygota</taxon>
        <taxon>Lepidoptera</taxon>
        <taxon>Glossata</taxon>
        <taxon>Ditrysia</taxon>
        <taxon>Noctuoidea</taxon>
        <taxon>Noctuidae</taxon>
        <taxon>Noctuinae</taxon>
        <taxon>Hadenini</taxon>
        <taxon>Mythimna</taxon>
    </lineage>
</organism>